<feature type="transmembrane region" description="Helical" evidence="2">
    <location>
        <begin position="158"/>
        <end position="177"/>
    </location>
</feature>
<dbReference type="Pfam" id="PF00892">
    <property type="entry name" value="EamA"/>
    <property type="match status" value="2"/>
</dbReference>
<dbReference type="PANTHER" id="PTHR22911">
    <property type="entry name" value="ACYL-MALONYL CONDENSING ENZYME-RELATED"/>
    <property type="match status" value="1"/>
</dbReference>
<feature type="transmembrane region" description="Helical" evidence="2">
    <location>
        <begin position="285"/>
        <end position="305"/>
    </location>
</feature>
<reference evidence="4 5" key="1">
    <citation type="submission" date="2024-08" db="EMBL/GenBank/DDBJ databases">
        <title>Clostridium lapicellarii sp. nov., and Clostridium renhuaiense sp. nov., two species isolated from the mud in a fermentation cellar used for producing sauce-flavour Chinese liquors.</title>
        <authorList>
            <person name="Yang F."/>
            <person name="Wang H."/>
            <person name="Chen L.Q."/>
            <person name="Zhou N."/>
            <person name="Lu J.J."/>
            <person name="Pu X.X."/>
            <person name="Wan B."/>
            <person name="Wang L."/>
            <person name="Liu S.J."/>
        </authorList>
    </citation>
    <scope>NUCLEOTIDE SEQUENCE [LARGE SCALE GENOMIC DNA]</scope>
    <source>
        <strain evidence="4 5">MT-5</strain>
    </source>
</reference>
<feature type="transmembrane region" description="Helical" evidence="2">
    <location>
        <begin position="29"/>
        <end position="51"/>
    </location>
</feature>
<feature type="transmembrane region" description="Helical" evidence="2">
    <location>
        <begin position="255"/>
        <end position="273"/>
    </location>
</feature>
<comment type="similarity">
    <text evidence="1">Belongs to the EamA transporter family.</text>
</comment>
<evidence type="ECO:0000256" key="1">
    <source>
        <dbReference type="ARBA" id="ARBA00007362"/>
    </source>
</evidence>
<dbReference type="PANTHER" id="PTHR22911:SF137">
    <property type="entry name" value="SOLUTE CARRIER FAMILY 35 MEMBER G2-RELATED"/>
    <property type="match status" value="1"/>
</dbReference>
<organism evidence="4 5">
    <name type="scientific">Clostridium moutaii</name>
    <dbReference type="NCBI Taxonomy" id="3240932"/>
    <lineage>
        <taxon>Bacteria</taxon>
        <taxon>Bacillati</taxon>
        <taxon>Bacillota</taxon>
        <taxon>Clostridia</taxon>
        <taxon>Eubacteriales</taxon>
        <taxon>Clostridiaceae</taxon>
        <taxon>Clostridium</taxon>
    </lineage>
</organism>
<feature type="transmembrane region" description="Helical" evidence="2">
    <location>
        <begin position="104"/>
        <end position="125"/>
    </location>
</feature>
<evidence type="ECO:0000259" key="3">
    <source>
        <dbReference type="Pfam" id="PF00892"/>
    </source>
</evidence>
<keyword evidence="2" id="KW-0812">Transmembrane</keyword>
<evidence type="ECO:0000313" key="5">
    <source>
        <dbReference type="Proteomes" id="UP001564657"/>
    </source>
</evidence>
<keyword evidence="2" id="KW-1133">Transmembrane helix</keyword>
<gene>
    <name evidence="4" type="ORF">AB8U03_11945</name>
</gene>
<feature type="transmembrane region" description="Helical" evidence="2">
    <location>
        <begin position="229"/>
        <end position="249"/>
    </location>
</feature>
<name>A0ABV4BS58_9CLOT</name>
<keyword evidence="2" id="KW-0472">Membrane</keyword>
<feature type="transmembrane region" description="Helical" evidence="2">
    <location>
        <begin position="63"/>
        <end position="83"/>
    </location>
</feature>
<proteinExistence type="inferred from homology"/>
<evidence type="ECO:0000313" key="4">
    <source>
        <dbReference type="EMBL" id="MEY8000897.1"/>
    </source>
</evidence>
<comment type="caution">
    <text evidence="4">The sequence shown here is derived from an EMBL/GenBank/DDBJ whole genome shotgun (WGS) entry which is preliminary data.</text>
</comment>
<feature type="transmembrane region" description="Helical" evidence="2">
    <location>
        <begin position="311"/>
        <end position="333"/>
    </location>
</feature>
<dbReference type="Proteomes" id="UP001564657">
    <property type="component" value="Unassembled WGS sequence"/>
</dbReference>
<keyword evidence="5" id="KW-1185">Reference proteome</keyword>
<feature type="domain" description="EamA" evidence="3">
    <location>
        <begin position="188"/>
        <end position="326"/>
    </location>
</feature>
<dbReference type="EMBL" id="JBGEWD010000011">
    <property type="protein sequence ID" value="MEY8000897.1"/>
    <property type="molecule type" value="Genomic_DNA"/>
</dbReference>
<dbReference type="InterPro" id="IPR037185">
    <property type="entry name" value="EmrE-like"/>
</dbReference>
<dbReference type="InterPro" id="IPR000620">
    <property type="entry name" value="EamA_dom"/>
</dbReference>
<evidence type="ECO:0000256" key="2">
    <source>
        <dbReference type="SAM" id="Phobius"/>
    </source>
</evidence>
<dbReference type="RefSeq" id="WP_369704791.1">
    <property type="nucleotide sequence ID" value="NZ_JBGEWD010000011.1"/>
</dbReference>
<feature type="domain" description="EamA" evidence="3">
    <location>
        <begin position="29"/>
        <end position="175"/>
    </location>
</feature>
<dbReference type="SUPFAM" id="SSF103481">
    <property type="entry name" value="Multidrug resistance efflux transporter EmrE"/>
    <property type="match status" value="2"/>
</dbReference>
<accession>A0ABV4BS58</accession>
<feature type="transmembrane region" description="Helical" evidence="2">
    <location>
        <begin position="131"/>
        <end position="151"/>
    </location>
</feature>
<sequence length="341" mass="36096">MAEAVRYDRYDLSIVNAKRKVKAKYSRMGSIYGLISGITFALNSVIVGVALAMTPLTLKASAIVAPLVAAAMNDSMTALWLLVYNIIKGRFAEIGRTLKTFPGFMICVAAILGGPFAMGCYLLGIQFAGSAYAMPISALCPVVGAILARIFLKQKMSLRISLGMIICVAGCFIISITPPSGSYPHFYLGILFSFGAAFGWGAEGMISSFGSSVVDPEVAINIRELTSGIFDIIIVLPIIAGIGMFAQIFTAPRTLIIIAGAALAGAVSFLTWYKANNMIGVAPGMALNVTYVLWGLVFSVILTGIALTPSLIIGALACTFGAILVVMNPFAIFSRKKEELQ</sequence>
<protein>
    <submittedName>
        <fullName evidence="4">DMT family transporter</fullName>
    </submittedName>
</protein>